<protein>
    <recommendedName>
        <fullName evidence="4">Protein kinase domain-containing protein</fullName>
    </recommendedName>
</protein>
<keyword evidence="1" id="KW-0547">Nucleotide-binding</keyword>
<feature type="region of interest" description="Disordered" evidence="3">
    <location>
        <begin position="578"/>
        <end position="638"/>
    </location>
</feature>
<dbReference type="PANTHER" id="PTHR24346">
    <property type="entry name" value="MAP/MICROTUBULE AFFINITY-REGULATING KINASE"/>
    <property type="match status" value="1"/>
</dbReference>
<dbReference type="Pfam" id="PF00069">
    <property type="entry name" value="Pkinase"/>
    <property type="match status" value="1"/>
</dbReference>
<reference evidence="5 6" key="1">
    <citation type="submission" date="2022-07" db="EMBL/GenBank/DDBJ databases">
        <title>Genome-wide signatures of adaptation to extreme environments.</title>
        <authorList>
            <person name="Cho C.H."/>
            <person name="Yoon H.S."/>
        </authorList>
    </citation>
    <scope>NUCLEOTIDE SEQUENCE [LARGE SCALE GENOMIC DNA]</scope>
    <source>
        <strain evidence="5 6">DBV 063 E5</strain>
    </source>
</reference>
<dbReference type="Proteomes" id="UP001301350">
    <property type="component" value="Unassembled WGS sequence"/>
</dbReference>
<evidence type="ECO:0000313" key="6">
    <source>
        <dbReference type="Proteomes" id="UP001301350"/>
    </source>
</evidence>
<dbReference type="Gene3D" id="1.10.510.10">
    <property type="entry name" value="Transferase(Phosphotransferase) domain 1"/>
    <property type="match status" value="1"/>
</dbReference>
<dbReference type="GO" id="GO:0035556">
    <property type="term" value="P:intracellular signal transduction"/>
    <property type="evidence" value="ECO:0007669"/>
    <property type="project" value="TreeGrafter"/>
</dbReference>
<proteinExistence type="predicted"/>
<feature type="compositionally biased region" description="Low complexity" evidence="3">
    <location>
        <begin position="607"/>
        <end position="629"/>
    </location>
</feature>
<dbReference type="PROSITE" id="PS00108">
    <property type="entry name" value="PROTEIN_KINASE_ST"/>
    <property type="match status" value="1"/>
</dbReference>
<dbReference type="SUPFAM" id="SSF56112">
    <property type="entry name" value="Protein kinase-like (PK-like)"/>
    <property type="match status" value="1"/>
</dbReference>
<evidence type="ECO:0000259" key="4">
    <source>
        <dbReference type="PROSITE" id="PS50011"/>
    </source>
</evidence>
<dbReference type="GO" id="GO:0004674">
    <property type="term" value="F:protein serine/threonine kinase activity"/>
    <property type="evidence" value="ECO:0007669"/>
    <property type="project" value="TreeGrafter"/>
</dbReference>
<evidence type="ECO:0000256" key="2">
    <source>
        <dbReference type="ARBA" id="ARBA00022840"/>
    </source>
</evidence>
<feature type="domain" description="Protein kinase" evidence="4">
    <location>
        <begin position="207"/>
        <end position="677"/>
    </location>
</feature>
<dbReference type="InterPro" id="IPR008271">
    <property type="entry name" value="Ser/Thr_kinase_AS"/>
</dbReference>
<comment type="caution">
    <text evidence="5">The sequence shown here is derived from an EMBL/GenBank/DDBJ whole genome shotgun (WGS) entry which is preliminary data.</text>
</comment>
<feature type="region of interest" description="Disordered" evidence="3">
    <location>
        <begin position="288"/>
        <end position="362"/>
    </location>
</feature>
<dbReference type="GO" id="GO:0005737">
    <property type="term" value="C:cytoplasm"/>
    <property type="evidence" value="ECO:0007669"/>
    <property type="project" value="TreeGrafter"/>
</dbReference>
<feature type="compositionally biased region" description="Acidic residues" evidence="3">
    <location>
        <begin position="288"/>
        <end position="297"/>
    </location>
</feature>
<accession>A0AAV9IQZ8</accession>
<dbReference type="PROSITE" id="PS50011">
    <property type="entry name" value="PROTEIN_KINASE_DOM"/>
    <property type="match status" value="1"/>
</dbReference>
<dbReference type="PANTHER" id="PTHR24346:SF77">
    <property type="entry name" value="SERINE THREONINE PROTEIN KINASE"/>
    <property type="match status" value="1"/>
</dbReference>
<evidence type="ECO:0000256" key="1">
    <source>
        <dbReference type="ARBA" id="ARBA00022741"/>
    </source>
</evidence>
<keyword evidence="6" id="KW-1185">Reference proteome</keyword>
<evidence type="ECO:0000313" key="5">
    <source>
        <dbReference type="EMBL" id="KAK4534722.1"/>
    </source>
</evidence>
<dbReference type="InterPro" id="IPR011009">
    <property type="entry name" value="Kinase-like_dom_sf"/>
</dbReference>
<keyword evidence="2" id="KW-0067">ATP-binding</keyword>
<dbReference type="SMART" id="SM00220">
    <property type="entry name" value="S_TKc"/>
    <property type="match status" value="1"/>
</dbReference>
<gene>
    <name evidence="5" type="ORF">CDCA_CDCA02G0747</name>
</gene>
<feature type="region of interest" description="Disordered" evidence="3">
    <location>
        <begin position="505"/>
        <end position="525"/>
    </location>
</feature>
<dbReference type="AlphaFoldDB" id="A0AAV9IQZ8"/>
<dbReference type="GO" id="GO:0005524">
    <property type="term" value="F:ATP binding"/>
    <property type="evidence" value="ECO:0007669"/>
    <property type="project" value="UniProtKB-KW"/>
</dbReference>
<feature type="compositionally biased region" description="Polar residues" evidence="3">
    <location>
        <begin position="315"/>
        <end position="327"/>
    </location>
</feature>
<dbReference type="EMBL" id="JANCYW010000002">
    <property type="protein sequence ID" value="KAK4534722.1"/>
    <property type="molecule type" value="Genomic_DNA"/>
</dbReference>
<evidence type="ECO:0000256" key="3">
    <source>
        <dbReference type="SAM" id="MobiDB-lite"/>
    </source>
</evidence>
<name>A0AAV9IQZ8_CYACA</name>
<sequence>MNATDGHRNARLNALNVTVDVELVVQALRGSAARLGSAQRGPFKRKRRRTRLWLTDDFLVLRYWSAADQMVSLPLVHLREVAARGCEVKVTFGTGAGLLHGDGGTRSDALAASERTEVGTLVSVVFELCESRHVPVWTLGLATCAPRSCRFQVESALRLSSGNRLRQRHFSGLQLFGQHAALGPLRHLTWAGQPLTAYPGHGCDGQYVFLGSLGRGSAGEVRLVLDVEFRRFFAVKRAIRRDKVDELTGQLRRLNSANNCSSSKVIFELGVMRGLQHPHLVELIDVLDDEEDGEDESTGPSAVERKPAPSACADVNTTNAWQSATTSTPPPERSSVSAAQEDGSTRDATPPPGSPPDAYHLQPSDSLLLLRERRWRDLADDGGFGATDASPLGASHMSARLLLVQEYVPGAPLMQSRQLRGDRRLSETAALYCIWQAAQGVAFLHDNDIVHRDVKPDNLLLCVDGRVKLSDFGTATFADAPDVWRMVGTPAFVAPEVIAADDECTDGDEAEGGVGAESPSSMPRDRVVPACGEGCSKKADVWSLGATLYYLVFGRAPYLGDTMFQLCDRILHGKLDLGGVRDDDGGGSSRGSRGSLRLWSPKRPSISVSSGSASSVNSNGGGHSSSSGSRGSGAGGRSRACDSVSLHKPCQQLLCEMLCKSPGARPSIHQVLAHPALQPMPQLPPGDLRRIVDELLELESASADMRRDSSRRSSSFWGWLEGVRR</sequence>
<dbReference type="InterPro" id="IPR000719">
    <property type="entry name" value="Prot_kinase_dom"/>
</dbReference>
<organism evidence="5 6">
    <name type="scientific">Cyanidium caldarium</name>
    <name type="common">Red alga</name>
    <dbReference type="NCBI Taxonomy" id="2771"/>
    <lineage>
        <taxon>Eukaryota</taxon>
        <taxon>Rhodophyta</taxon>
        <taxon>Bangiophyceae</taxon>
        <taxon>Cyanidiales</taxon>
        <taxon>Cyanidiaceae</taxon>
        <taxon>Cyanidium</taxon>
    </lineage>
</organism>
<dbReference type="Gene3D" id="3.30.200.20">
    <property type="entry name" value="Phosphorylase Kinase, domain 1"/>
    <property type="match status" value="1"/>
</dbReference>